<protein>
    <submittedName>
        <fullName evidence="1">Uncharacterized protein</fullName>
    </submittedName>
</protein>
<accession>A0AAN5DBC4</accession>
<dbReference type="Proteomes" id="UP001328107">
    <property type="component" value="Unassembled WGS sequence"/>
</dbReference>
<feature type="non-terminal residue" evidence="1">
    <location>
        <position position="74"/>
    </location>
</feature>
<sequence>LGDGPMLPLDLECCLSCFLLLAHLTNQLLHFEYTLLQFLLCLHLRLLTLRQFDFSLLPPLLLRLRESLLIHQSL</sequence>
<feature type="non-terminal residue" evidence="1">
    <location>
        <position position="1"/>
    </location>
</feature>
<reference evidence="2" key="1">
    <citation type="submission" date="2022-10" db="EMBL/GenBank/DDBJ databases">
        <title>Genome assembly of Pristionchus species.</title>
        <authorList>
            <person name="Yoshida K."/>
            <person name="Sommer R.J."/>
        </authorList>
    </citation>
    <scope>NUCLEOTIDE SEQUENCE [LARGE SCALE GENOMIC DNA]</scope>
    <source>
        <strain evidence="2">RS5460</strain>
    </source>
</reference>
<proteinExistence type="predicted"/>
<comment type="caution">
    <text evidence="1">The sequence shown here is derived from an EMBL/GenBank/DDBJ whole genome shotgun (WGS) entry which is preliminary data.</text>
</comment>
<evidence type="ECO:0000313" key="2">
    <source>
        <dbReference type="Proteomes" id="UP001328107"/>
    </source>
</evidence>
<organism evidence="1 2">
    <name type="scientific">Pristionchus mayeri</name>
    <dbReference type="NCBI Taxonomy" id="1317129"/>
    <lineage>
        <taxon>Eukaryota</taxon>
        <taxon>Metazoa</taxon>
        <taxon>Ecdysozoa</taxon>
        <taxon>Nematoda</taxon>
        <taxon>Chromadorea</taxon>
        <taxon>Rhabditida</taxon>
        <taxon>Rhabditina</taxon>
        <taxon>Diplogasteromorpha</taxon>
        <taxon>Diplogasteroidea</taxon>
        <taxon>Neodiplogasteridae</taxon>
        <taxon>Pristionchus</taxon>
    </lineage>
</organism>
<dbReference type="AlphaFoldDB" id="A0AAN5DBC4"/>
<name>A0AAN5DBC4_9BILA</name>
<keyword evidence="2" id="KW-1185">Reference proteome</keyword>
<dbReference type="EMBL" id="BTRK01000006">
    <property type="protein sequence ID" value="GMR59906.1"/>
    <property type="molecule type" value="Genomic_DNA"/>
</dbReference>
<evidence type="ECO:0000313" key="1">
    <source>
        <dbReference type="EMBL" id="GMR59906.1"/>
    </source>
</evidence>
<gene>
    <name evidence="1" type="ORF">PMAYCL1PPCAC_30101</name>
</gene>